<dbReference type="PANTHER" id="PTHR13285">
    <property type="entry name" value="ACYLTRANSFERASE"/>
    <property type="match status" value="1"/>
</dbReference>
<feature type="transmembrane region" description="Helical" evidence="8">
    <location>
        <begin position="5"/>
        <end position="22"/>
    </location>
</feature>
<dbReference type="Proteomes" id="UP000064967">
    <property type="component" value="Chromosome"/>
</dbReference>
<dbReference type="GO" id="GO:0042121">
    <property type="term" value="P:alginic acid biosynthetic process"/>
    <property type="evidence" value="ECO:0007669"/>
    <property type="project" value="InterPro"/>
</dbReference>
<evidence type="ECO:0000256" key="3">
    <source>
        <dbReference type="ARBA" id="ARBA00022475"/>
    </source>
</evidence>
<accession>A0A0K1PR42</accession>
<dbReference type="InterPro" id="IPR004299">
    <property type="entry name" value="MBOAT_fam"/>
</dbReference>
<dbReference type="PANTHER" id="PTHR13285:SF18">
    <property type="entry name" value="PROTEIN-CYSTEINE N-PALMITOYLTRANSFERASE RASP"/>
    <property type="match status" value="1"/>
</dbReference>
<dbReference type="KEGG" id="llu:AKJ09_02674"/>
<proteinExistence type="inferred from homology"/>
<dbReference type="InterPro" id="IPR024194">
    <property type="entry name" value="Ac/AlaTfrase_AlgI/DltB"/>
</dbReference>
<dbReference type="PIRSF" id="PIRSF016636">
    <property type="entry name" value="AlgI_DltB"/>
    <property type="match status" value="1"/>
</dbReference>
<evidence type="ECO:0000256" key="5">
    <source>
        <dbReference type="ARBA" id="ARBA00022989"/>
    </source>
</evidence>
<dbReference type="STRING" id="1391654.AKJ09_02674"/>
<protein>
    <submittedName>
        <fullName evidence="9">Putative poly(Beta-D-mannuronate) O-acetylase</fullName>
    </submittedName>
</protein>
<dbReference type="OrthoDB" id="139172at2"/>
<dbReference type="GO" id="GO:0005886">
    <property type="term" value="C:plasma membrane"/>
    <property type="evidence" value="ECO:0007669"/>
    <property type="project" value="UniProtKB-SubCell"/>
</dbReference>
<keyword evidence="10" id="KW-1185">Reference proteome</keyword>
<feature type="transmembrane region" description="Helical" evidence="8">
    <location>
        <begin position="440"/>
        <end position="464"/>
    </location>
</feature>
<organism evidence="9 10">
    <name type="scientific">Labilithrix luteola</name>
    <dbReference type="NCBI Taxonomy" id="1391654"/>
    <lineage>
        <taxon>Bacteria</taxon>
        <taxon>Pseudomonadati</taxon>
        <taxon>Myxococcota</taxon>
        <taxon>Polyangia</taxon>
        <taxon>Polyangiales</taxon>
        <taxon>Labilitrichaceae</taxon>
        <taxon>Labilithrix</taxon>
    </lineage>
</organism>
<keyword evidence="3 7" id="KW-1003">Cell membrane</keyword>
<evidence type="ECO:0000256" key="2">
    <source>
        <dbReference type="ARBA" id="ARBA00010323"/>
    </source>
</evidence>
<keyword evidence="5 8" id="KW-1133">Transmembrane helix</keyword>
<comment type="similarity">
    <text evidence="2 7">Belongs to the membrane-bound acyltransferase family.</text>
</comment>
<evidence type="ECO:0000313" key="9">
    <source>
        <dbReference type="EMBL" id="AKU96010.1"/>
    </source>
</evidence>
<comment type="subcellular location">
    <subcellularLocation>
        <location evidence="1">Cell membrane</location>
        <topology evidence="1">Multi-pass membrane protein</topology>
    </subcellularLocation>
</comment>
<feature type="transmembrane region" description="Helical" evidence="8">
    <location>
        <begin position="320"/>
        <end position="337"/>
    </location>
</feature>
<keyword evidence="4 8" id="KW-0812">Transmembrane</keyword>
<reference evidence="9 10" key="1">
    <citation type="submission" date="2015-08" db="EMBL/GenBank/DDBJ databases">
        <authorList>
            <person name="Babu N.S."/>
            <person name="Beckwith C.J."/>
            <person name="Beseler K.G."/>
            <person name="Brison A."/>
            <person name="Carone J.V."/>
            <person name="Caskin T.P."/>
            <person name="Diamond M."/>
            <person name="Durham M.E."/>
            <person name="Foxe J.M."/>
            <person name="Go M."/>
            <person name="Henderson B.A."/>
            <person name="Jones I.B."/>
            <person name="McGettigan J.A."/>
            <person name="Micheletti S.J."/>
            <person name="Nasrallah M.E."/>
            <person name="Ortiz D."/>
            <person name="Piller C.R."/>
            <person name="Privatt S.R."/>
            <person name="Schneider S.L."/>
            <person name="Sharp S."/>
            <person name="Smith T.C."/>
            <person name="Stanton J.D."/>
            <person name="Ullery H.E."/>
            <person name="Wilson R.J."/>
            <person name="Serrano M.G."/>
            <person name="Buck G."/>
            <person name="Lee V."/>
            <person name="Wang Y."/>
            <person name="Carvalho R."/>
            <person name="Voegtly L."/>
            <person name="Shi R."/>
            <person name="Duckworth R."/>
            <person name="Johnson A."/>
            <person name="Loviza R."/>
            <person name="Walstead R."/>
            <person name="Shah Z."/>
            <person name="Kiflezghi M."/>
            <person name="Wade K."/>
            <person name="Ball S.L."/>
            <person name="Bradley K.W."/>
            <person name="Asai D.J."/>
            <person name="Bowman C.A."/>
            <person name="Russell D.A."/>
            <person name="Pope W.H."/>
            <person name="Jacobs-Sera D."/>
            <person name="Hendrix R.W."/>
            <person name="Hatfull G.F."/>
        </authorList>
    </citation>
    <scope>NUCLEOTIDE SEQUENCE [LARGE SCALE GENOMIC DNA]</scope>
    <source>
        <strain evidence="9 10">DSM 27648</strain>
    </source>
</reference>
<dbReference type="InterPro" id="IPR028362">
    <property type="entry name" value="AlgI"/>
</dbReference>
<name>A0A0K1PR42_9BACT</name>
<dbReference type="RefSeq" id="WP_146647365.1">
    <property type="nucleotide sequence ID" value="NZ_CP012333.1"/>
</dbReference>
<keyword evidence="7" id="KW-0808">Transferase</keyword>
<evidence type="ECO:0000256" key="7">
    <source>
        <dbReference type="PIRNR" id="PIRNR016636"/>
    </source>
</evidence>
<keyword evidence="7" id="KW-0012">Acyltransferase</keyword>
<evidence type="ECO:0000313" key="10">
    <source>
        <dbReference type="Proteomes" id="UP000064967"/>
    </source>
</evidence>
<dbReference type="EMBL" id="CP012333">
    <property type="protein sequence ID" value="AKU96010.1"/>
    <property type="molecule type" value="Genomic_DNA"/>
</dbReference>
<gene>
    <name evidence="9" type="ORF">AKJ09_02674</name>
</gene>
<dbReference type="GO" id="GO:0016746">
    <property type="term" value="F:acyltransferase activity"/>
    <property type="evidence" value="ECO:0007669"/>
    <property type="project" value="UniProtKB-KW"/>
</dbReference>
<sequence length="465" mass="51707">MTFTGYAFILFFFVVFAIRWAIPERFAPRMLLGASVLFYLSWGWKLAALLAVMTAFTYGMGVAIQRNQDATSKKKALLAAAIVVQLGVLFAFKYTAFFLSLVAPHLKPPQMPLPLGISFYVFEMVSYVVDVYRGDKGARSLWEFGLYLSYFPHLVAGPIVRASELLPQFATPQKFDSEKVSRGMFILLAGVVKKTVLADNLAVFADTIFKSPKDFNSIEIAVGVLAYTGQIFCDFSGYTDLARGASTMLGYELPENFEYPYLSGSITEFWRRWHMSLSRWLRDYLYISLGGNRGSKFAAYRNLMLTMALGGLWHGARLTFVVWGVYHGLLLVLHKLYMQATSKSPAWKALRERPEYRVVATLSTLLLVAIGWVFFRATSFADAMTVLGSIAKHTVQPGWKPSVALGQAVVFLCGVVALHAAGAAKLGVRSNDGLPPASRGLLWASMLAICYALSNTSPTFIYFYF</sequence>
<dbReference type="PATRIC" id="fig|1391654.3.peg.2709"/>
<feature type="transmembrane region" description="Helical" evidence="8">
    <location>
        <begin position="76"/>
        <end position="99"/>
    </location>
</feature>
<evidence type="ECO:0000256" key="6">
    <source>
        <dbReference type="ARBA" id="ARBA00023136"/>
    </source>
</evidence>
<feature type="transmembrane region" description="Helical" evidence="8">
    <location>
        <begin position="358"/>
        <end position="375"/>
    </location>
</feature>
<feature type="transmembrane region" description="Helical" evidence="8">
    <location>
        <begin position="404"/>
        <end position="428"/>
    </location>
</feature>
<feature type="transmembrane region" description="Helical" evidence="8">
    <location>
        <begin position="42"/>
        <end position="64"/>
    </location>
</feature>
<dbReference type="PIRSF" id="PIRSF500217">
    <property type="entry name" value="AlgI"/>
    <property type="match status" value="1"/>
</dbReference>
<evidence type="ECO:0000256" key="1">
    <source>
        <dbReference type="ARBA" id="ARBA00004651"/>
    </source>
</evidence>
<evidence type="ECO:0000256" key="8">
    <source>
        <dbReference type="SAM" id="Phobius"/>
    </source>
</evidence>
<dbReference type="AlphaFoldDB" id="A0A0K1PR42"/>
<evidence type="ECO:0000256" key="4">
    <source>
        <dbReference type="ARBA" id="ARBA00022692"/>
    </source>
</evidence>
<dbReference type="Pfam" id="PF03062">
    <property type="entry name" value="MBOAT"/>
    <property type="match status" value="1"/>
</dbReference>
<keyword evidence="6 7" id="KW-0472">Membrane</keyword>
<dbReference type="InterPro" id="IPR051085">
    <property type="entry name" value="MB_O-acyltransferase"/>
</dbReference>